<dbReference type="GO" id="GO:0008270">
    <property type="term" value="F:zinc ion binding"/>
    <property type="evidence" value="ECO:0007669"/>
    <property type="project" value="InterPro"/>
</dbReference>
<sequence length="698" mass="79445">MDAPKRPGHRANGQRLTRRRVPLSCVACRVRKLKCNREKPCQNCIVRGESNAASCTYAEKAEKKNTAKLNPRSDAEDMRKRLNRLEYSILSMMSSDEKTASRDKHSKLHDTNGNSMTESFNQAGGQRISIDTRSTHWDAILNDLGAMKDAWSEENDKIKFSSGSQSPITKDHRPSLLSGLTQPPDRSTIVASLPSREEADKLVTRFFQSYNPAIPARSDLVQYNKHWTNPLKTKTIWVGMLFSILCIAMQSYTRINEVPPEYDGTAPALIQLYRVRTAQCLTIADLTKPVDFMCETLYLYATIEYADERDGDMGTYLLSGTMIRLALQQGYHRDPSQFPNLSVFQGEMRRRIWSAVSQHDLLFSIQIGLPKCIRYAECDTQPPRNLYEEELYEDMKELPPSRPVSEDTEISYQVVKLQIMRAYGYAYSRIYPHVLKLDLKLMEARANIPPHLELRTLEEMANDPPSRVMERYIMQLFYNKASKVLLRNSNVLLAFYSQANLESESQLLDMQASMHRAARTGGILQTIKWYHFPITNHDFLLAAMLICLDLMSLIKRTRADIPECIIPESAKLQAIQRSRAIWAEVIDHSRDARRAVSILTSVLNKLSLYKEEQERAVNVPVTKDSLSASATNPNVDSLRYSPYFTDQFGLGIPLIADSPSGVDVNMETDFLDNLGSDLTIPGDFNWVSCRSYILALFI</sequence>
<dbReference type="FunCoup" id="A0A2J6TSU3">
    <property type="interactions" value="1374"/>
</dbReference>
<dbReference type="STRING" id="1095630.A0A2J6TSU3"/>
<reference evidence="6 7" key="1">
    <citation type="submission" date="2016-04" db="EMBL/GenBank/DDBJ databases">
        <title>A degradative enzymes factory behind the ericoid mycorrhizal symbiosis.</title>
        <authorList>
            <consortium name="DOE Joint Genome Institute"/>
            <person name="Martino E."/>
            <person name="Morin E."/>
            <person name="Grelet G."/>
            <person name="Kuo A."/>
            <person name="Kohler A."/>
            <person name="Daghino S."/>
            <person name="Barry K."/>
            <person name="Choi C."/>
            <person name="Cichocki N."/>
            <person name="Clum A."/>
            <person name="Copeland A."/>
            <person name="Hainaut M."/>
            <person name="Haridas S."/>
            <person name="Labutti K."/>
            <person name="Lindquist E."/>
            <person name="Lipzen A."/>
            <person name="Khouja H.-R."/>
            <person name="Murat C."/>
            <person name="Ohm R."/>
            <person name="Olson A."/>
            <person name="Spatafora J."/>
            <person name="Veneault-Fourrey C."/>
            <person name="Henrissat B."/>
            <person name="Grigoriev I."/>
            <person name="Martin F."/>
            <person name="Perotto S."/>
        </authorList>
    </citation>
    <scope>NUCLEOTIDE SEQUENCE [LARGE SCALE GENOMIC DNA]</scope>
    <source>
        <strain evidence="6 7">E</strain>
    </source>
</reference>
<dbReference type="GO" id="GO:0000981">
    <property type="term" value="F:DNA-binding transcription factor activity, RNA polymerase II-specific"/>
    <property type="evidence" value="ECO:0007669"/>
    <property type="project" value="InterPro"/>
</dbReference>
<proteinExistence type="predicted"/>
<dbReference type="SUPFAM" id="SSF57701">
    <property type="entry name" value="Zn2/Cys6 DNA-binding domain"/>
    <property type="match status" value="1"/>
</dbReference>
<dbReference type="Pfam" id="PF04082">
    <property type="entry name" value="Fungal_trans"/>
    <property type="match status" value="1"/>
</dbReference>
<dbReference type="SMART" id="SM00906">
    <property type="entry name" value="Fungal_trans"/>
    <property type="match status" value="1"/>
</dbReference>
<dbReference type="OrthoDB" id="762982at2759"/>
<protein>
    <recommendedName>
        <fullName evidence="5">Zn(2)-C6 fungal-type domain-containing protein</fullName>
    </recommendedName>
</protein>
<feature type="domain" description="Zn(2)-C6 fungal-type" evidence="5">
    <location>
        <begin position="24"/>
        <end position="57"/>
    </location>
</feature>
<evidence type="ECO:0000259" key="5">
    <source>
        <dbReference type="PROSITE" id="PS50048"/>
    </source>
</evidence>
<dbReference type="GO" id="GO:0003677">
    <property type="term" value="F:DNA binding"/>
    <property type="evidence" value="ECO:0007669"/>
    <property type="project" value="InterPro"/>
</dbReference>
<comment type="subcellular location">
    <subcellularLocation>
        <location evidence="1">Nucleus</location>
    </subcellularLocation>
</comment>
<dbReference type="Pfam" id="PF00172">
    <property type="entry name" value="Zn_clus"/>
    <property type="match status" value="1"/>
</dbReference>
<dbReference type="AlphaFoldDB" id="A0A2J6TSU3"/>
<evidence type="ECO:0000256" key="1">
    <source>
        <dbReference type="ARBA" id="ARBA00004123"/>
    </source>
</evidence>
<dbReference type="Gene3D" id="4.10.240.10">
    <property type="entry name" value="Zn(2)-C6 fungal-type DNA-binding domain"/>
    <property type="match status" value="1"/>
</dbReference>
<dbReference type="GO" id="GO:0005634">
    <property type="term" value="C:nucleus"/>
    <property type="evidence" value="ECO:0007669"/>
    <property type="project" value="UniProtKB-SubCell"/>
</dbReference>
<dbReference type="GeneID" id="36581895"/>
<dbReference type="InParanoid" id="A0A2J6TSU3"/>
<dbReference type="InterPro" id="IPR036864">
    <property type="entry name" value="Zn2-C6_fun-type_DNA-bd_sf"/>
</dbReference>
<dbReference type="PROSITE" id="PS50048">
    <property type="entry name" value="ZN2_CY6_FUNGAL_2"/>
    <property type="match status" value="1"/>
</dbReference>
<gene>
    <name evidence="6" type="ORF">K444DRAFT_517859</name>
</gene>
<dbReference type="SMART" id="SM00066">
    <property type="entry name" value="GAL4"/>
    <property type="match status" value="1"/>
</dbReference>
<evidence type="ECO:0000256" key="3">
    <source>
        <dbReference type="ARBA" id="ARBA00023242"/>
    </source>
</evidence>
<dbReference type="InterPro" id="IPR050613">
    <property type="entry name" value="Sec_Metabolite_Reg"/>
</dbReference>
<dbReference type="PANTHER" id="PTHR31001">
    <property type="entry name" value="UNCHARACTERIZED TRANSCRIPTIONAL REGULATORY PROTEIN"/>
    <property type="match status" value="1"/>
</dbReference>
<feature type="region of interest" description="Disordered" evidence="4">
    <location>
        <begin position="158"/>
        <end position="183"/>
    </location>
</feature>
<dbReference type="GO" id="GO:0006351">
    <property type="term" value="P:DNA-templated transcription"/>
    <property type="evidence" value="ECO:0007669"/>
    <property type="project" value="InterPro"/>
</dbReference>
<feature type="compositionally biased region" description="Polar residues" evidence="4">
    <location>
        <begin position="111"/>
        <end position="124"/>
    </location>
</feature>
<dbReference type="CDD" id="cd00067">
    <property type="entry name" value="GAL4"/>
    <property type="match status" value="1"/>
</dbReference>
<dbReference type="Proteomes" id="UP000235371">
    <property type="component" value="Unassembled WGS sequence"/>
</dbReference>
<dbReference type="InterPro" id="IPR001138">
    <property type="entry name" value="Zn2Cys6_DnaBD"/>
</dbReference>
<dbReference type="RefSeq" id="XP_024742988.1">
    <property type="nucleotide sequence ID" value="XM_024873815.1"/>
</dbReference>
<organism evidence="6 7">
    <name type="scientific">Hyaloscypha bicolor E</name>
    <dbReference type="NCBI Taxonomy" id="1095630"/>
    <lineage>
        <taxon>Eukaryota</taxon>
        <taxon>Fungi</taxon>
        <taxon>Dikarya</taxon>
        <taxon>Ascomycota</taxon>
        <taxon>Pezizomycotina</taxon>
        <taxon>Leotiomycetes</taxon>
        <taxon>Helotiales</taxon>
        <taxon>Hyaloscyphaceae</taxon>
        <taxon>Hyaloscypha</taxon>
        <taxon>Hyaloscypha bicolor</taxon>
    </lineage>
</organism>
<keyword evidence="2" id="KW-0479">Metal-binding</keyword>
<dbReference type="EMBL" id="KZ613745">
    <property type="protein sequence ID" value="PMD66084.1"/>
    <property type="molecule type" value="Genomic_DNA"/>
</dbReference>
<evidence type="ECO:0000256" key="2">
    <source>
        <dbReference type="ARBA" id="ARBA00022723"/>
    </source>
</evidence>
<evidence type="ECO:0000256" key="4">
    <source>
        <dbReference type="SAM" id="MobiDB-lite"/>
    </source>
</evidence>
<accession>A0A2J6TSU3</accession>
<dbReference type="CDD" id="cd12148">
    <property type="entry name" value="fungal_TF_MHR"/>
    <property type="match status" value="1"/>
</dbReference>
<keyword evidence="3" id="KW-0539">Nucleus</keyword>
<evidence type="ECO:0000313" key="6">
    <source>
        <dbReference type="EMBL" id="PMD66084.1"/>
    </source>
</evidence>
<dbReference type="InterPro" id="IPR007219">
    <property type="entry name" value="XnlR_reg_dom"/>
</dbReference>
<name>A0A2J6TSU3_9HELO</name>
<evidence type="ECO:0000313" key="7">
    <source>
        <dbReference type="Proteomes" id="UP000235371"/>
    </source>
</evidence>
<feature type="region of interest" description="Disordered" evidence="4">
    <location>
        <begin position="94"/>
        <end position="124"/>
    </location>
</feature>
<keyword evidence="7" id="KW-1185">Reference proteome</keyword>
<dbReference type="PANTHER" id="PTHR31001:SF49">
    <property type="entry name" value="ZN(II)2CYS6 TRANSCRIPTION FACTOR (EUROFUNG)"/>
    <property type="match status" value="1"/>
</dbReference>